<feature type="transmembrane region" description="Helical" evidence="6">
    <location>
        <begin position="252"/>
        <end position="273"/>
    </location>
</feature>
<feature type="transmembrane region" description="Helical" evidence="6">
    <location>
        <begin position="31"/>
        <end position="50"/>
    </location>
</feature>
<evidence type="ECO:0000313" key="9">
    <source>
        <dbReference type="Proteomes" id="UP000681610"/>
    </source>
</evidence>
<feature type="transmembrane region" description="Helical" evidence="6">
    <location>
        <begin position="279"/>
        <end position="301"/>
    </location>
</feature>
<keyword evidence="2" id="KW-1003">Cell membrane</keyword>
<dbReference type="InterPro" id="IPR051449">
    <property type="entry name" value="ABC-2_transporter_component"/>
</dbReference>
<feature type="transmembrane region" description="Helical" evidence="6">
    <location>
        <begin position="313"/>
        <end position="331"/>
    </location>
</feature>
<evidence type="ECO:0000256" key="5">
    <source>
        <dbReference type="ARBA" id="ARBA00023136"/>
    </source>
</evidence>
<comment type="subcellular location">
    <subcellularLocation>
        <location evidence="1">Cell membrane</location>
        <topology evidence="1">Multi-pass membrane protein</topology>
    </subcellularLocation>
</comment>
<comment type="caution">
    <text evidence="8">The sequence shown here is derived from an EMBL/GenBank/DDBJ whole genome shotgun (WGS) entry which is preliminary data.</text>
</comment>
<feature type="domain" description="ABC-2 type transporter transmembrane" evidence="7">
    <location>
        <begin position="33"/>
        <end position="386"/>
    </location>
</feature>
<proteinExistence type="predicted"/>
<accession>A0ABS3Q006</accession>
<evidence type="ECO:0000256" key="4">
    <source>
        <dbReference type="ARBA" id="ARBA00022989"/>
    </source>
</evidence>
<evidence type="ECO:0000256" key="2">
    <source>
        <dbReference type="ARBA" id="ARBA00022475"/>
    </source>
</evidence>
<gene>
    <name evidence="8" type="ORF">J4N46_10955</name>
</gene>
<dbReference type="PANTHER" id="PTHR30294:SF46">
    <property type="entry name" value="ABC TRANSPORTER PERMEASE"/>
    <property type="match status" value="1"/>
</dbReference>
<evidence type="ECO:0000313" key="8">
    <source>
        <dbReference type="EMBL" id="MBO1884916.1"/>
    </source>
</evidence>
<dbReference type="Pfam" id="PF12698">
    <property type="entry name" value="ABC2_membrane_3"/>
    <property type="match status" value="1"/>
</dbReference>
<keyword evidence="3 6" id="KW-0812">Transmembrane</keyword>
<evidence type="ECO:0000256" key="6">
    <source>
        <dbReference type="SAM" id="Phobius"/>
    </source>
</evidence>
<sequence length="394" mass="44140">MNAFRSYIYQSSSDFLRALLWELKYIFRDRAVFFSFVVVASLVSFVYTYLYSEETLKELPVGVVDEDNSTNSRQLLRMIDATSQVRIVASYHSLSEAHRDFELEKIRGVITIPANFGRSLQRGEQPSLSVYADASYMLYYKQVLTAAKLSATYMNVGVEMKRNSAQGKLPTQAKEEAQPVKPTVVGLYNPAAGYATALIPVILVIIFQTTILTAVGILGGTMREGSKLPHIYPNAGHFWGAMPIVMGRATAYLLLSMGVLLSVLYIVMPLFGIPVRGNVLSVFVFMTPFILSIVFMGIALMHFFKRREDAIMLIMYTSLPAVVLTGFSWAWSAMPQWLHCIAYLVPTTLGAKGFVSLTQLEASLTTILPFWGGMWLLCIFYLILASLTMRRLLR</sequence>
<keyword evidence="5 6" id="KW-0472">Membrane</keyword>
<dbReference type="EMBL" id="JAGDYP010000009">
    <property type="protein sequence ID" value="MBO1884916.1"/>
    <property type="molecule type" value="Genomic_DNA"/>
</dbReference>
<reference evidence="8 9" key="1">
    <citation type="submission" date="2021-03" db="EMBL/GenBank/DDBJ databases">
        <title>Isolation and description of Capnocytophaga bilenii sp. nov., a novel Capnocytophaga species, isolated from a gingivitis subject.</title>
        <authorList>
            <person name="Antezack A."/>
            <person name="Monnet-Corti V."/>
            <person name="La Scola B."/>
        </authorList>
    </citation>
    <scope>NUCLEOTIDE SEQUENCE [LARGE SCALE GENOMIC DNA]</scope>
    <source>
        <strain evidence="8 9">Marseille-Q4570</strain>
    </source>
</reference>
<dbReference type="Gene3D" id="3.40.1710.10">
    <property type="entry name" value="abc type-2 transporter like domain"/>
    <property type="match status" value="1"/>
</dbReference>
<organism evidence="8 9">
    <name type="scientific">Capnocytophaga bilenii</name>
    <dbReference type="NCBI Taxonomy" id="2819369"/>
    <lineage>
        <taxon>Bacteria</taxon>
        <taxon>Pseudomonadati</taxon>
        <taxon>Bacteroidota</taxon>
        <taxon>Flavobacteriia</taxon>
        <taxon>Flavobacteriales</taxon>
        <taxon>Flavobacteriaceae</taxon>
        <taxon>Capnocytophaga</taxon>
    </lineage>
</organism>
<keyword evidence="4 6" id="KW-1133">Transmembrane helix</keyword>
<protein>
    <submittedName>
        <fullName evidence="8">ABC transporter permease</fullName>
    </submittedName>
</protein>
<dbReference type="Proteomes" id="UP000681610">
    <property type="component" value="Unassembled WGS sequence"/>
</dbReference>
<evidence type="ECO:0000256" key="3">
    <source>
        <dbReference type="ARBA" id="ARBA00022692"/>
    </source>
</evidence>
<dbReference type="PANTHER" id="PTHR30294">
    <property type="entry name" value="MEMBRANE COMPONENT OF ABC TRANSPORTER YHHJ-RELATED"/>
    <property type="match status" value="1"/>
</dbReference>
<keyword evidence="9" id="KW-1185">Reference proteome</keyword>
<dbReference type="RefSeq" id="WP_208059325.1">
    <property type="nucleotide sequence ID" value="NZ_JAGDYP010000009.1"/>
</dbReference>
<feature type="transmembrane region" description="Helical" evidence="6">
    <location>
        <begin position="367"/>
        <end position="387"/>
    </location>
</feature>
<dbReference type="InterPro" id="IPR013525">
    <property type="entry name" value="ABC2_TM"/>
</dbReference>
<feature type="transmembrane region" description="Helical" evidence="6">
    <location>
        <begin position="191"/>
        <end position="218"/>
    </location>
</feature>
<evidence type="ECO:0000256" key="1">
    <source>
        <dbReference type="ARBA" id="ARBA00004651"/>
    </source>
</evidence>
<name>A0ABS3Q006_9FLAO</name>
<evidence type="ECO:0000259" key="7">
    <source>
        <dbReference type="Pfam" id="PF12698"/>
    </source>
</evidence>